<dbReference type="AlphaFoldDB" id="A0A401VUW4"/>
<protein>
    <recommendedName>
        <fullName evidence="4">Bacterial Ig-like domain-containing protein</fullName>
    </recommendedName>
</protein>
<dbReference type="InterPro" id="IPR012291">
    <property type="entry name" value="CBM2_carb-bd_dom_sf"/>
</dbReference>
<dbReference type="InterPro" id="IPR008965">
    <property type="entry name" value="CBM2/CBM3_carb-bd_dom_sf"/>
</dbReference>
<keyword evidence="1" id="KW-0624">Polysaccharide degradation</keyword>
<reference evidence="2 3" key="1">
    <citation type="submission" date="2018-11" db="EMBL/GenBank/DDBJ databases">
        <title>Whole genome sequence of Streptomyces paromomycinus NBRC 15454(T).</title>
        <authorList>
            <person name="Komaki H."/>
            <person name="Tamura T."/>
        </authorList>
    </citation>
    <scope>NUCLEOTIDE SEQUENCE [LARGE SCALE GENOMIC DNA]</scope>
    <source>
        <strain evidence="2 3">NBRC 15454</strain>
    </source>
</reference>
<sequence length="553" mass="60018">MAGQYVHLAVGRTNTQIYRFDPNTWGIELVSQVPAFSVGYTAMGERDGLLYAMSRHNLVTIDPVKGGTPTTQAIQDLPDTTWYGGDVTPDKKSLFICPDPNTASYDIDLAGHQATPGHPPGSGRWDDWAYHPEDGRLYAVEGDNGDLLLIDRTQTLMKQTLKQQVFPPAEQSSSGGRKSYSAVFFSEDGVFYAIDSKGNANALDLTASTRDHPITPSQIGTSQRLSRTPLPVDNLEVMNAAGVIAKITPLDPPVIAEPQDRAQHLDPSQAIKGTVTDGEGIDTVKVFELLGGRPQLLGPAALVTPTTWEFRPGRPWPEGDHTVQAVAYIGKRDSAPATVHFTVAVAPPVITAPKDGTTVDTDQVISGTMADGVDKVSLSEAGEPLGDATLSTGTGTWTYTPSPPWSEEPHTVQAVAHKADRTSQPATVHFMAKDPNLHVTPHFVSHWRKQWDQPQFIYSYTLTVQAKRTRVSLWTISFDVPANTTVDPDWKQVFNKTYHVAKDGSDGTVVLQNTNPNQTIDPGSPLPLNVQVLYPGEDASYETLNNLTAHEGN</sequence>
<dbReference type="EMBL" id="BHZD01000001">
    <property type="protein sequence ID" value="GCD40846.1"/>
    <property type="molecule type" value="Genomic_DNA"/>
</dbReference>
<dbReference type="GO" id="GO:0000272">
    <property type="term" value="P:polysaccharide catabolic process"/>
    <property type="evidence" value="ECO:0007669"/>
    <property type="project" value="UniProtKB-KW"/>
</dbReference>
<evidence type="ECO:0000313" key="3">
    <source>
        <dbReference type="Proteomes" id="UP000286746"/>
    </source>
</evidence>
<organism evidence="2 3">
    <name type="scientific">Streptomyces paromomycinus</name>
    <name type="common">Streptomyces rimosus subsp. paromomycinus</name>
    <dbReference type="NCBI Taxonomy" id="92743"/>
    <lineage>
        <taxon>Bacteria</taxon>
        <taxon>Bacillati</taxon>
        <taxon>Actinomycetota</taxon>
        <taxon>Actinomycetes</taxon>
        <taxon>Kitasatosporales</taxon>
        <taxon>Streptomycetaceae</taxon>
        <taxon>Streptomyces</taxon>
    </lineage>
</organism>
<dbReference type="Proteomes" id="UP000286746">
    <property type="component" value="Unassembled WGS sequence"/>
</dbReference>
<keyword evidence="3" id="KW-1185">Reference proteome</keyword>
<name>A0A401VUW4_STREY</name>
<gene>
    <name evidence="2" type="ORF">GKJPGBOP_00499</name>
</gene>
<evidence type="ECO:0000256" key="1">
    <source>
        <dbReference type="ARBA" id="ARBA00023326"/>
    </source>
</evidence>
<dbReference type="GO" id="GO:0004553">
    <property type="term" value="F:hydrolase activity, hydrolyzing O-glycosyl compounds"/>
    <property type="evidence" value="ECO:0007669"/>
    <property type="project" value="InterPro"/>
</dbReference>
<dbReference type="Gene3D" id="2.60.40.290">
    <property type="match status" value="1"/>
</dbReference>
<keyword evidence="1" id="KW-0119">Carbohydrate metabolism</keyword>
<accession>A0A401VUW4</accession>
<dbReference type="InterPro" id="IPR013783">
    <property type="entry name" value="Ig-like_fold"/>
</dbReference>
<dbReference type="Gene3D" id="2.60.40.10">
    <property type="entry name" value="Immunoglobulins"/>
    <property type="match status" value="1"/>
</dbReference>
<proteinExistence type="predicted"/>
<comment type="caution">
    <text evidence="2">The sequence shown here is derived from an EMBL/GenBank/DDBJ whole genome shotgun (WGS) entry which is preliminary data.</text>
</comment>
<dbReference type="RefSeq" id="WP_125051397.1">
    <property type="nucleotide sequence ID" value="NZ_BHZD01000001.1"/>
</dbReference>
<dbReference type="SUPFAM" id="SSF49384">
    <property type="entry name" value="Carbohydrate-binding domain"/>
    <property type="match status" value="1"/>
</dbReference>
<evidence type="ECO:0000313" key="2">
    <source>
        <dbReference type="EMBL" id="GCD40846.1"/>
    </source>
</evidence>
<dbReference type="SUPFAM" id="SSF101898">
    <property type="entry name" value="NHL repeat"/>
    <property type="match status" value="1"/>
</dbReference>
<dbReference type="Gene3D" id="2.115.10.10">
    <property type="entry name" value="Tachylectin 2"/>
    <property type="match status" value="1"/>
</dbReference>
<evidence type="ECO:0008006" key="4">
    <source>
        <dbReference type="Google" id="ProtNLM"/>
    </source>
</evidence>
<dbReference type="GO" id="GO:0030247">
    <property type="term" value="F:polysaccharide binding"/>
    <property type="evidence" value="ECO:0007669"/>
    <property type="project" value="InterPro"/>
</dbReference>